<evidence type="ECO:0000256" key="1">
    <source>
        <dbReference type="ARBA" id="ARBA00004141"/>
    </source>
</evidence>
<dbReference type="Proteomes" id="UP000241890">
    <property type="component" value="Unassembled WGS sequence"/>
</dbReference>
<keyword evidence="4 6" id="KW-0472">Membrane</keyword>
<evidence type="ECO:0000256" key="6">
    <source>
        <dbReference type="SAM" id="Phobius"/>
    </source>
</evidence>
<dbReference type="GO" id="GO:0016020">
    <property type="term" value="C:membrane"/>
    <property type="evidence" value="ECO:0007669"/>
    <property type="project" value="UniProtKB-SubCell"/>
</dbReference>
<protein>
    <submittedName>
        <fullName evidence="7">Uncharacterized protein</fullName>
    </submittedName>
</protein>
<dbReference type="Pfam" id="PF03547">
    <property type="entry name" value="Mem_trans"/>
    <property type="match status" value="1"/>
</dbReference>
<name>A0A2R5H3F3_9STRA</name>
<feature type="compositionally biased region" description="Low complexity" evidence="5">
    <location>
        <begin position="267"/>
        <end position="276"/>
    </location>
</feature>
<dbReference type="EMBL" id="BEYU01000236">
    <property type="protein sequence ID" value="GBG34944.1"/>
    <property type="molecule type" value="Genomic_DNA"/>
</dbReference>
<keyword evidence="3 6" id="KW-1133">Transmembrane helix</keyword>
<feature type="transmembrane region" description="Helical" evidence="6">
    <location>
        <begin position="392"/>
        <end position="411"/>
    </location>
</feature>
<dbReference type="GO" id="GO:0055085">
    <property type="term" value="P:transmembrane transport"/>
    <property type="evidence" value="ECO:0007669"/>
    <property type="project" value="InterPro"/>
</dbReference>
<evidence type="ECO:0000256" key="3">
    <source>
        <dbReference type="ARBA" id="ARBA00022989"/>
    </source>
</evidence>
<dbReference type="OrthoDB" id="435607at2759"/>
<accession>A0A2R5H3F3</accession>
<feature type="transmembrane region" description="Helical" evidence="6">
    <location>
        <begin position="358"/>
        <end position="380"/>
    </location>
</feature>
<feature type="transmembrane region" description="Helical" evidence="6">
    <location>
        <begin position="576"/>
        <end position="597"/>
    </location>
</feature>
<feature type="region of interest" description="Disordered" evidence="5">
    <location>
        <begin position="204"/>
        <end position="234"/>
    </location>
</feature>
<dbReference type="InParanoid" id="A0A2R5H3F3"/>
<sequence>MITNTAGMRNAIAEWSGTVGVETSQAHVNNAPRKKKMNARPPAPCKNAARARAEKARLAVKEWSGTVGVASSSDNANDVPSKTNTYAEHKSVIRRKGSLLGNARSARLALAEWSGVVGIGNDEDELDVDIPKTCRSSGYSTSSISTISSVSSCGSSDASTIDDFVYTTSTQRPPVNKHTSTKSSGPMRNVRLAFAEWSDTVGVGMAEDNDDDNDAAAAAPAAHKATKAKSPSRSKSLRLALAEWSGTVRVSLDTDEEQHETSETRTTDTGSSQTTSRPEVRKTKSARHCCGMQLVLVTLRAVATVFVVQAFGVALVRAGILTRDVISGLSSLVQNFLLPASIFVRMGGIMTMELLREMWLLPVVYLLMILANLLVAYTLLLPLSGSPDWFRPWFTLTVSFPNMVAIPLIFVREICQQVTFVEDGVALDANECLAQGELFLFFAGQLVTLSFWIIGPEMVAQHDAAAPAGIELTSQTVNNRANGSKAAYTRVACEEDLEEVSLADRAKSTSRGANVQAAADAEADDQEHKNTPPAADLDSSNINRRGDLHDNLAALEKDLGGSDCDDHQNSNTENSLMIAVMFMSVCTPTSNNSVVLLTMSKQPDAADALALVIMGQYIVGMFSMTAFLVLSFRHLDI</sequence>
<dbReference type="AlphaFoldDB" id="A0A2R5H3F3"/>
<dbReference type="InterPro" id="IPR004776">
    <property type="entry name" value="Mem_transp_PIN-like"/>
</dbReference>
<dbReference type="InterPro" id="IPR039305">
    <property type="entry name" value="PILS2/6"/>
</dbReference>
<feature type="transmembrane region" description="Helical" evidence="6">
    <location>
        <begin position="294"/>
        <end position="320"/>
    </location>
</feature>
<evidence type="ECO:0000256" key="4">
    <source>
        <dbReference type="ARBA" id="ARBA00023136"/>
    </source>
</evidence>
<gene>
    <name evidence="7" type="ORF">FCC1311_111672</name>
</gene>
<organism evidence="7 8">
    <name type="scientific">Hondaea fermentalgiana</name>
    <dbReference type="NCBI Taxonomy" id="2315210"/>
    <lineage>
        <taxon>Eukaryota</taxon>
        <taxon>Sar</taxon>
        <taxon>Stramenopiles</taxon>
        <taxon>Bigyra</taxon>
        <taxon>Labyrinthulomycetes</taxon>
        <taxon>Thraustochytrida</taxon>
        <taxon>Thraustochytriidae</taxon>
        <taxon>Hondaea</taxon>
    </lineage>
</organism>
<feature type="compositionally biased region" description="Basic residues" evidence="5">
    <location>
        <begin position="224"/>
        <end position="234"/>
    </location>
</feature>
<keyword evidence="8" id="KW-1185">Reference proteome</keyword>
<comment type="subcellular location">
    <subcellularLocation>
        <location evidence="1">Membrane</location>
        <topology evidence="1">Multi-pass membrane protein</topology>
    </subcellularLocation>
</comment>
<dbReference type="PANTHER" id="PTHR31419:SF1">
    <property type="entry name" value="PROTEIN PIN-LIKES 6"/>
    <property type="match status" value="1"/>
</dbReference>
<evidence type="ECO:0000256" key="2">
    <source>
        <dbReference type="ARBA" id="ARBA00022692"/>
    </source>
</evidence>
<evidence type="ECO:0000313" key="7">
    <source>
        <dbReference type="EMBL" id="GBG34944.1"/>
    </source>
</evidence>
<feature type="transmembrane region" description="Helical" evidence="6">
    <location>
        <begin position="609"/>
        <end position="632"/>
    </location>
</feature>
<feature type="transmembrane region" description="Helical" evidence="6">
    <location>
        <begin position="326"/>
        <end position="346"/>
    </location>
</feature>
<comment type="caution">
    <text evidence="7">The sequence shown here is derived from an EMBL/GenBank/DDBJ whole genome shotgun (WGS) entry which is preliminary data.</text>
</comment>
<keyword evidence="2 6" id="KW-0812">Transmembrane</keyword>
<feature type="region of interest" description="Disordered" evidence="5">
    <location>
        <begin position="503"/>
        <end position="543"/>
    </location>
</feature>
<proteinExistence type="predicted"/>
<evidence type="ECO:0000256" key="5">
    <source>
        <dbReference type="SAM" id="MobiDB-lite"/>
    </source>
</evidence>
<dbReference type="PANTHER" id="PTHR31419">
    <property type="entry name" value="PROTEIN PIN-LIKES 2"/>
    <property type="match status" value="1"/>
</dbReference>
<reference evidence="7 8" key="1">
    <citation type="submission" date="2017-12" db="EMBL/GenBank/DDBJ databases">
        <title>Sequencing, de novo assembly and annotation of complete genome of a new Thraustochytrid species, strain FCC1311.</title>
        <authorList>
            <person name="Sedici K."/>
            <person name="Godart F."/>
            <person name="Aiese Cigliano R."/>
            <person name="Sanseverino W."/>
            <person name="Barakat M."/>
            <person name="Ortet P."/>
            <person name="Marechal E."/>
            <person name="Cagnac O."/>
            <person name="Amato A."/>
        </authorList>
    </citation>
    <scope>NUCLEOTIDE SEQUENCE [LARGE SCALE GENOMIC DNA]</scope>
</reference>
<feature type="region of interest" description="Disordered" evidence="5">
    <location>
        <begin position="250"/>
        <end position="283"/>
    </location>
</feature>
<evidence type="ECO:0000313" key="8">
    <source>
        <dbReference type="Proteomes" id="UP000241890"/>
    </source>
</evidence>